<name>A0ABQ9YZY7_9CRUS</name>
<dbReference type="Pfam" id="PF21788">
    <property type="entry name" value="TNP-like_GBD"/>
    <property type="match status" value="1"/>
</dbReference>
<dbReference type="InterPro" id="IPR048366">
    <property type="entry name" value="TNP-like_GBD"/>
</dbReference>
<evidence type="ECO:0000259" key="1">
    <source>
        <dbReference type="Pfam" id="PF21788"/>
    </source>
</evidence>
<reference evidence="2 3" key="1">
    <citation type="journal article" date="2023" name="Nucleic Acids Res.">
        <title>The hologenome of Daphnia magna reveals possible DNA methylation and microbiome-mediated evolution of the host genome.</title>
        <authorList>
            <person name="Chaturvedi A."/>
            <person name="Li X."/>
            <person name="Dhandapani V."/>
            <person name="Marshall H."/>
            <person name="Kissane S."/>
            <person name="Cuenca-Cambronero M."/>
            <person name="Asole G."/>
            <person name="Calvet F."/>
            <person name="Ruiz-Romero M."/>
            <person name="Marangio P."/>
            <person name="Guigo R."/>
            <person name="Rago D."/>
            <person name="Mirbahai L."/>
            <person name="Eastwood N."/>
            <person name="Colbourne J.K."/>
            <person name="Zhou J."/>
            <person name="Mallon E."/>
            <person name="Orsini L."/>
        </authorList>
    </citation>
    <scope>NUCLEOTIDE SEQUENCE [LARGE SCALE GENOMIC DNA]</scope>
    <source>
        <strain evidence="2">LRV0_1</strain>
    </source>
</reference>
<comment type="caution">
    <text evidence="2">The sequence shown here is derived from an EMBL/GenBank/DDBJ whole genome shotgun (WGS) entry which is preliminary data.</text>
</comment>
<organism evidence="2 3">
    <name type="scientific">Daphnia magna</name>
    <dbReference type="NCBI Taxonomy" id="35525"/>
    <lineage>
        <taxon>Eukaryota</taxon>
        <taxon>Metazoa</taxon>
        <taxon>Ecdysozoa</taxon>
        <taxon>Arthropoda</taxon>
        <taxon>Crustacea</taxon>
        <taxon>Branchiopoda</taxon>
        <taxon>Diplostraca</taxon>
        <taxon>Cladocera</taxon>
        <taxon>Anomopoda</taxon>
        <taxon>Daphniidae</taxon>
        <taxon>Daphnia</taxon>
    </lineage>
</organism>
<evidence type="ECO:0000313" key="2">
    <source>
        <dbReference type="EMBL" id="KAK4006226.1"/>
    </source>
</evidence>
<proteinExistence type="predicted"/>
<protein>
    <recommendedName>
        <fullName evidence="1">Transposable element P transposase-like GTP-binding insertion domain-containing protein</fullName>
    </recommendedName>
</protein>
<evidence type="ECO:0000313" key="3">
    <source>
        <dbReference type="Proteomes" id="UP001234178"/>
    </source>
</evidence>
<accession>A0ABQ9YZY7</accession>
<gene>
    <name evidence="2" type="ORF">OUZ56_011382</name>
</gene>
<feature type="domain" description="Transposable element P transposase-like GTP-binding insertion" evidence="1">
    <location>
        <begin position="13"/>
        <end position="68"/>
    </location>
</feature>
<sequence length="182" mass="21446">MKCIRNHIFKREYVQLFSESTARGFEYYREDLGLEEFKNTEPTEAMVRLLNNAFDVMNGRHIQESICKENWESKCKILNELLEAIDMSEHMSKEANLTPFLSQTTIEALRLTLTSIIDLTNDLFDDNYTFVLTGKFNQDCIEVFILLMNEKYVKHGNVDEEEQLELLVSYKKCLMEKCKTEK</sequence>
<dbReference type="Proteomes" id="UP001234178">
    <property type="component" value="Unassembled WGS sequence"/>
</dbReference>
<dbReference type="EMBL" id="JAOYFB010000002">
    <property type="protein sequence ID" value="KAK4006226.1"/>
    <property type="molecule type" value="Genomic_DNA"/>
</dbReference>
<keyword evidence="3" id="KW-1185">Reference proteome</keyword>